<organism evidence="2 3">
    <name type="scientific">Xanthomonas graminis pv. phlei</name>
    <dbReference type="NCBI Taxonomy" id="487906"/>
    <lineage>
        <taxon>Bacteria</taxon>
        <taxon>Pseudomonadati</taxon>
        <taxon>Pseudomonadota</taxon>
        <taxon>Gammaproteobacteria</taxon>
        <taxon>Lysobacterales</taxon>
        <taxon>Lysobacteraceae</taxon>
        <taxon>Xanthomonas</taxon>
        <taxon>Xanthomonas translucens group</taxon>
        <taxon>Xanthomonas graminis</taxon>
    </lineage>
</organism>
<accession>A0A0K2ZCX2</accession>
<name>A0A0K2ZCX2_9XANT</name>
<evidence type="ECO:0008006" key="4">
    <source>
        <dbReference type="Google" id="ProtNLM"/>
    </source>
</evidence>
<dbReference type="Proteomes" id="UP000045978">
    <property type="component" value="Unassembled WGS sequence"/>
</dbReference>
<dbReference type="AlphaFoldDB" id="A0A0K2ZCX2"/>
<gene>
    <name evidence="2" type="ORF">XTPLMG730_0387</name>
</gene>
<protein>
    <recommendedName>
        <fullName evidence="4">Secreted protein</fullName>
    </recommendedName>
</protein>
<dbReference type="EMBL" id="CXOJ01000005">
    <property type="protein sequence ID" value="CTP83281.1"/>
    <property type="molecule type" value="Genomic_DNA"/>
</dbReference>
<evidence type="ECO:0000313" key="3">
    <source>
        <dbReference type="Proteomes" id="UP000045978"/>
    </source>
</evidence>
<keyword evidence="1" id="KW-0732">Signal</keyword>
<reference evidence="2 3" key="1">
    <citation type="submission" date="2015-07" db="EMBL/GenBank/DDBJ databases">
        <authorList>
            <person name="Noorani M."/>
        </authorList>
    </citation>
    <scope>NUCLEOTIDE SEQUENCE [LARGE SCALE GENOMIC DNA]</scope>
    <source>
        <strain evidence="2">LMG730</strain>
    </source>
</reference>
<dbReference type="RefSeq" id="WP_053836980.1">
    <property type="nucleotide sequence ID" value="NZ_CP076251.1"/>
</dbReference>
<feature type="chain" id="PRO_5005492034" description="Secreted protein" evidence="1">
    <location>
        <begin position="20"/>
        <end position="75"/>
    </location>
</feature>
<proteinExistence type="predicted"/>
<evidence type="ECO:0000313" key="2">
    <source>
        <dbReference type="EMBL" id="CTP83281.1"/>
    </source>
</evidence>
<dbReference type="PROSITE" id="PS51257">
    <property type="entry name" value="PROKAR_LIPOPROTEIN"/>
    <property type="match status" value="1"/>
</dbReference>
<evidence type="ECO:0000256" key="1">
    <source>
        <dbReference type="SAM" id="SignalP"/>
    </source>
</evidence>
<sequence>MHRSLRLLTLALSLLAALAACQPTPPKPPDKPPEPQAGALRAAIAQPLDRAKQAAAGTEQAAATQNAAIDAATGK</sequence>
<feature type="signal peptide" evidence="1">
    <location>
        <begin position="1"/>
        <end position="19"/>
    </location>
</feature>